<dbReference type="Pfam" id="PF11811">
    <property type="entry name" value="DUF3331"/>
    <property type="match status" value="1"/>
</dbReference>
<organism evidence="2 3">
    <name type="scientific">Paraburkholderia guartelaensis</name>
    <dbReference type="NCBI Taxonomy" id="2546446"/>
    <lineage>
        <taxon>Bacteria</taxon>
        <taxon>Pseudomonadati</taxon>
        <taxon>Pseudomonadota</taxon>
        <taxon>Betaproteobacteria</taxon>
        <taxon>Burkholderiales</taxon>
        <taxon>Burkholderiaceae</taxon>
        <taxon>Paraburkholderia</taxon>
    </lineage>
</organism>
<gene>
    <name evidence="2" type="ORF">E1N52_00765</name>
</gene>
<protein>
    <submittedName>
        <fullName evidence="2">DUF3331 domain-containing protein</fullName>
    </submittedName>
</protein>
<feature type="region of interest" description="Disordered" evidence="1">
    <location>
        <begin position="49"/>
        <end position="86"/>
    </location>
</feature>
<dbReference type="RefSeq" id="WP_133179280.1">
    <property type="nucleotide sequence ID" value="NZ_SMOD01000001.1"/>
</dbReference>
<comment type="caution">
    <text evidence="2">The sequence shown here is derived from an EMBL/GenBank/DDBJ whole genome shotgun (WGS) entry which is preliminary data.</text>
</comment>
<dbReference type="OrthoDB" id="9152922at2"/>
<reference evidence="2 3" key="1">
    <citation type="submission" date="2019-03" db="EMBL/GenBank/DDBJ databases">
        <title>Paraburkholderia sp. isolated from native Mimosa gymnas in Guartela State Park, Brazil.</title>
        <authorList>
            <person name="Paulitsch F."/>
            <person name="Hungria M."/>
            <person name="Delamuta J.R.M."/>
            <person name="Ribeiro R.A."/>
            <person name="Dall'Agnol R."/>
            <person name="Silva J.S.B."/>
        </authorList>
    </citation>
    <scope>NUCLEOTIDE SEQUENCE [LARGE SCALE GENOMIC DNA]</scope>
    <source>
        <strain evidence="2 3">CNPSo 3008</strain>
    </source>
</reference>
<name>A0A4R5LLW1_9BURK</name>
<dbReference type="EMBL" id="SMOD01000001">
    <property type="protein sequence ID" value="TDG10822.1"/>
    <property type="molecule type" value="Genomic_DNA"/>
</dbReference>
<feature type="region of interest" description="Disordered" evidence="1">
    <location>
        <begin position="1"/>
        <end position="29"/>
    </location>
</feature>
<evidence type="ECO:0000256" key="1">
    <source>
        <dbReference type="SAM" id="MobiDB-lite"/>
    </source>
</evidence>
<feature type="compositionally biased region" description="Basic residues" evidence="1">
    <location>
        <begin position="66"/>
        <end position="79"/>
    </location>
</feature>
<dbReference type="AlphaFoldDB" id="A0A4R5LLW1"/>
<accession>A0A4R5LLW1</accession>
<evidence type="ECO:0000313" key="2">
    <source>
        <dbReference type="EMBL" id="TDG10822.1"/>
    </source>
</evidence>
<evidence type="ECO:0000313" key="3">
    <source>
        <dbReference type="Proteomes" id="UP000295606"/>
    </source>
</evidence>
<dbReference type="InterPro" id="IPR021769">
    <property type="entry name" value="DUF3331"/>
</dbReference>
<proteinExistence type="predicted"/>
<sequence length="171" mass="18632">MNTDEGLRTRSRNRGACAGAVAGDTHASRPDPWEQTLLLLDRLCATEPHAQTPNPDELAPGPRITGPHRHDGRCRKSRDIRKASDATDDASSAAVVTLLDRLSPRTVALRWCSASCHYGYQIWVCAKARRAGVCAVSGKAIRRGDIIYRPYTRTPVLPVNVNAMIHLAALA</sequence>
<dbReference type="Proteomes" id="UP000295606">
    <property type="component" value="Unassembled WGS sequence"/>
</dbReference>